<name>A0ABY6HPW3_9ARCH</name>
<dbReference type="SUPFAM" id="SSF46785">
    <property type="entry name" value="Winged helix' DNA-binding domain"/>
    <property type="match status" value="1"/>
</dbReference>
<keyword evidence="1" id="KW-0805">Transcription regulation</keyword>
<dbReference type="PROSITE" id="PS51118">
    <property type="entry name" value="HTH_HXLR"/>
    <property type="match status" value="1"/>
</dbReference>
<dbReference type="Gene3D" id="1.10.10.10">
    <property type="entry name" value="Winged helix-like DNA-binding domain superfamily/Winged helix DNA-binding domain"/>
    <property type="match status" value="1"/>
</dbReference>
<keyword evidence="2" id="KW-0238">DNA-binding</keyword>
<dbReference type="Proteomes" id="UP001208689">
    <property type="component" value="Chromosome"/>
</dbReference>
<dbReference type="Pfam" id="PF01638">
    <property type="entry name" value="HxlR"/>
    <property type="match status" value="1"/>
</dbReference>
<dbReference type="InterPro" id="IPR036388">
    <property type="entry name" value="WH-like_DNA-bd_sf"/>
</dbReference>
<evidence type="ECO:0000313" key="5">
    <source>
        <dbReference type="EMBL" id="UYP44581.1"/>
    </source>
</evidence>
<gene>
    <name evidence="5" type="ORF">NEF87_000866</name>
</gene>
<accession>A0ABY6HPW3</accession>
<dbReference type="InterPro" id="IPR036390">
    <property type="entry name" value="WH_DNA-bd_sf"/>
</dbReference>
<feature type="domain" description="HTH hxlR-type" evidence="4">
    <location>
        <begin position="51"/>
        <end position="149"/>
    </location>
</feature>
<evidence type="ECO:0000256" key="1">
    <source>
        <dbReference type="ARBA" id="ARBA00023015"/>
    </source>
</evidence>
<protein>
    <recommendedName>
        <fullName evidence="4">HTH hxlR-type domain-containing protein</fullName>
    </recommendedName>
</protein>
<keyword evidence="6" id="KW-1185">Reference proteome</keyword>
<dbReference type="EMBL" id="CP104013">
    <property type="protein sequence ID" value="UYP44581.1"/>
    <property type="molecule type" value="Genomic_DNA"/>
</dbReference>
<reference evidence="5" key="1">
    <citation type="submission" date="2022-09" db="EMBL/GenBank/DDBJ databases">
        <title>Actin cytoskeleton and complex cell architecture in an #Asgard archaeon.</title>
        <authorList>
            <person name="Ponce Toledo R.I."/>
            <person name="Schleper C."/>
            <person name="Rodrigues Oliveira T."/>
            <person name="Wollweber F."/>
            <person name="Xu J."/>
            <person name="Rittmann S."/>
            <person name="Klingl A."/>
            <person name="Pilhofer M."/>
        </authorList>
    </citation>
    <scope>NUCLEOTIDE SEQUENCE</scope>
    <source>
        <strain evidence="5">B-35</strain>
    </source>
</reference>
<organism evidence="5 6">
    <name type="scientific">Candidatus Lokiarchaeum ossiferum</name>
    <dbReference type="NCBI Taxonomy" id="2951803"/>
    <lineage>
        <taxon>Archaea</taxon>
        <taxon>Promethearchaeati</taxon>
        <taxon>Promethearchaeota</taxon>
        <taxon>Promethearchaeia</taxon>
        <taxon>Promethearchaeales</taxon>
        <taxon>Promethearchaeaceae</taxon>
        <taxon>Candidatus Lokiarchaeum</taxon>
    </lineage>
</organism>
<dbReference type="PANTHER" id="PTHR33204:SF18">
    <property type="entry name" value="TRANSCRIPTIONAL REGULATORY PROTEIN"/>
    <property type="match status" value="1"/>
</dbReference>
<dbReference type="InterPro" id="IPR002577">
    <property type="entry name" value="HTH_HxlR"/>
</dbReference>
<evidence type="ECO:0000256" key="3">
    <source>
        <dbReference type="ARBA" id="ARBA00023163"/>
    </source>
</evidence>
<evidence type="ECO:0000313" key="6">
    <source>
        <dbReference type="Proteomes" id="UP001208689"/>
    </source>
</evidence>
<sequence length="149" mass="18006">MNTQISYMIFDKTEWEPIEKIIMDSQKTIRTLIEKHTLTKDHTDERQELEVQWFLNIFRFISRKWNVDILYQLRLHSMLTFNDLRRHLNDLSSRTLSDCLKQLQEYKLITRELQDTRPPTVNYSLSKEGMGFIELSMLLVFYLADIKSK</sequence>
<keyword evidence="3" id="KW-0804">Transcription</keyword>
<evidence type="ECO:0000259" key="4">
    <source>
        <dbReference type="PROSITE" id="PS51118"/>
    </source>
</evidence>
<evidence type="ECO:0000256" key="2">
    <source>
        <dbReference type="ARBA" id="ARBA00023125"/>
    </source>
</evidence>
<dbReference type="PANTHER" id="PTHR33204">
    <property type="entry name" value="TRANSCRIPTIONAL REGULATOR, MARR FAMILY"/>
    <property type="match status" value="1"/>
</dbReference>
<proteinExistence type="predicted"/>